<evidence type="ECO:0000256" key="7">
    <source>
        <dbReference type="ARBA" id="ARBA00023128"/>
    </source>
</evidence>
<dbReference type="InterPro" id="IPR030382">
    <property type="entry name" value="MeTrfase_TRM5/TYW2"/>
</dbReference>
<dbReference type="EMBL" id="MU070501">
    <property type="protein sequence ID" value="KAF5827454.1"/>
    <property type="molecule type" value="Genomic_DNA"/>
</dbReference>
<name>A0ABQ7FYL0_DUNSA</name>
<sequence>MEGFEVVKDFSLQLDYSHLNADHVLKALLPEGVDAPSSFETVGHIIHLNLRENQLPYKYIIGQVLLDKNPHVKTVVNKVGNIDNTFRVFAMELLAGEPRTEAEVMQHGIRFRLDLAQVYWNSRLEAEHHRLVQQYFEPKEVIADIMAGVGPFAIPAALQGCTVYANDLNPSSTHYLRINARLNRVTGAVHPFTLDGREFVRLLCTTPSHRCAAAAEMHAFVLQVLALTRRYAAVELHMHVLLHAVMNLPASAIEFVDAFNGAFDPATWSGRLPLVHLYTFKTAAESEADVLDKMQRIMGGQFEAPPTVHWVRDVSPGKIMLCVTFRVPEAVAFNGRQGNITAKEQCVAEGVPEVGKAAVERKEEGSHAHCTELGTNEAKRQRT</sequence>
<dbReference type="Gene3D" id="3.40.50.150">
    <property type="entry name" value="Vaccinia Virus protein VP39"/>
    <property type="match status" value="1"/>
</dbReference>
<comment type="similarity">
    <text evidence="1">Belongs to the class I-like SAM-binding methyltransferase superfamily. TRM5/TYW2 family.</text>
</comment>
<comment type="subunit">
    <text evidence="9">Monomer.</text>
</comment>
<comment type="subcellular location">
    <subcellularLocation>
        <location evidence="9">Mitochondrion matrix</location>
    </subcellularLocation>
    <subcellularLocation>
        <location evidence="9">Nucleus</location>
    </subcellularLocation>
    <subcellularLocation>
        <location evidence="9">Cytoplasm</location>
    </subcellularLocation>
    <text evidence="9">Predominantly in the mitochondria and in the nucleus.</text>
</comment>
<comment type="similarity">
    <text evidence="9">Belongs to the TRM5 / TYW2 family.</text>
</comment>
<comment type="caution">
    <text evidence="12">The sequence shown here is derived from an EMBL/GenBank/DDBJ whole genome shotgun (WGS) entry which is preliminary data.</text>
</comment>
<keyword evidence="13" id="KW-1185">Reference proteome</keyword>
<dbReference type="Proteomes" id="UP000815325">
    <property type="component" value="Unassembled WGS sequence"/>
</dbReference>
<accession>A0ABQ7FYL0</accession>
<dbReference type="HAMAP" id="MF_03152">
    <property type="entry name" value="TRM5"/>
    <property type="match status" value="1"/>
</dbReference>
<evidence type="ECO:0000313" key="13">
    <source>
        <dbReference type="Proteomes" id="UP000815325"/>
    </source>
</evidence>
<evidence type="ECO:0000256" key="5">
    <source>
        <dbReference type="ARBA" id="ARBA00022691"/>
    </source>
</evidence>
<feature type="binding site" evidence="9">
    <location>
        <begin position="195"/>
        <end position="196"/>
    </location>
    <ligand>
        <name>S-adenosyl-L-methionine</name>
        <dbReference type="ChEBI" id="CHEBI:59789"/>
    </ligand>
</feature>
<evidence type="ECO:0000256" key="8">
    <source>
        <dbReference type="ARBA" id="ARBA00023242"/>
    </source>
</evidence>
<feature type="domain" description="SAM-dependent methyltransferase TRM5/TYW2-type" evidence="11">
    <location>
        <begin position="39"/>
        <end position="329"/>
    </location>
</feature>
<feature type="binding site" evidence="9">
    <location>
        <position position="128"/>
    </location>
    <ligand>
        <name>S-adenosyl-L-methionine</name>
        <dbReference type="ChEBI" id="CHEBI:59789"/>
    </ligand>
</feature>
<organism evidence="12 13">
    <name type="scientific">Dunaliella salina</name>
    <name type="common">Green alga</name>
    <name type="synonym">Protococcus salinus</name>
    <dbReference type="NCBI Taxonomy" id="3046"/>
    <lineage>
        <taxon>Eukaryota</taxon>
        <taxon>Viridiplantae</taxon>
        <taxon>Chlorophyta</taxon>
        <taxon>core chlorophytes</taxon>
        <taxon>Chlorophyceae</taxon>
        <taxon>CS clade</taxon>
        <taxon>Chlamydomonadales</taxon>
        <taxon>Dunaliellaceae</taxon>
        <taxon>Dunaliella</taxon>
    </lineage>
</organism>
<dbReference type="InterPro" id="IPR056744">
    <property type="entry name" value="TRM5/TYW2-like_N"/>
</dbReference>
<dbReference type="PANTHER" id="PTHR23245">
    <property type="entry name" value="TRNA METHYLTRANSFERASE"/>
    <property type="match status" value="1"/>
</dbReference>
<evidence type="ECO:0000256" key="6">
    <source>
        <dbReference type="ARBA" id="ARBA00022694"/>
    </source>
</evidence>
<evidence type="ECO:0000256" key="10">
    <source>
        <dbReference type="SAM" id="MobiDB-lite"/>
    </source>
</evidence>
<gene>
    <name evidence="12" type="ORF">DUNSADRAFT_630</name>
</gene>
<evidence type="ECO:0000256" key="3">
    <source>
        <dbReference type="ARBA" id="ARBA00022603"/>
    </source>
</evidence>
<comment type="catalytic activity">
    <reaction evidence="9">
        <text>guanosine(37) in tRNA + S-adenosyl-L-methionine = N(1)-methylguanosine(37) in tRNA + S-adenosyl-L-homocysteine + H(+)</text>
        <dbReference type="Rhea" id="RHEA:36899"/>
        <dbReference type="Rhea" id="RHEA-COMP:10145"/>
        <dbReference type="Rhea" id="RHEA-COMP:10147"/>
        <dbReference type="ChEBI" id="CHEBI:15378"/>
        <dbReference type="ChEBI" id="CHEBI:57856"/>
        <dbReference type="ChEBI" id="CHEBI:59789"/>
        <dbReference type="ChEBI" id="CHEBI:73542"/>
        <dbReference type="ChEBI" id="CHEBI:74269"/>
        <dbReference type="EC" id="2.1.1.228"/>
    </reaction>
</comment>
<dbReference type="EC" id="2.1.1.228" evidence="9"/>
<dbReference type="InterPro" id="IPR025792">
    <property type="entry name" value="tRNA_Gua_MeTrfase_euk"/>
</dbReference>
<dbReference type="InterPro" id="IPR056743">
    <property type="entry name" value="TRM5-TYW2-like_MTfase"/>
</dbReference>
<keyword evidence="6 9" id="KW-0819">tRNA processing</keyword>
<evidence type="ECO:0000256" key="2">
    <source>
        <dbReference type="ARBA" id="ARBA00022490"/>
    </source>
</evidence>
<dbReference type="InterPro" id="IPR029063">
    <property type="entry name" value="SAM-dependent_MTases_sf"/>
</dbReference>
<evidence type="ECO:0000256" key="9">
    <source>
        <dbReference type="HAMAP-Rule" id="MF_03152"/>
    </source>
</evidence>
<keyword evidence="8 9" id="KW-0539">Nucleus</keyword>
<dbReference type="PROSITE" id="PS51684">
    <property type="entry name" value="SAM_MT_TRM5_TYW2"/>
    <property type="match status" value="1"/>
</dbReference>
<protein>
    <recommendedName>
        <fullName evidence="9">tRNA (guanine(37)-N1)-methyltransferase</fullName>
        <ecNumber evidence="9">2.1.1.228</ecNumber>
    </recommendedName>
    <alternativeName>
        <fullName evidence="9">M1G-methyltransferase</fullName>
    </alternativeName>
    <alternativeName>
        <fullName evidence="9">tRNA [GM37] methyltransferase</fullName>
    </alternativeName>
    <alternativeName>
        <fullName evidence="9">tRNA methyltransferase 5 homolog</fullName>
    </alternativeName>
</protein>
<dbReference type="Pfam" id="PF02475">
    <property type="entry name" value="TRM5-TYW2_MTfase"/>
    <property type="match status" value="1"/>
</dbReference>
<dbReference type="PANTHER" id="PTHR23245:SF36">
    <property type="entry name" value="TRNA (GUANINE(37)-N1)-METHYLTRANSFERASE"/>
    <property type="match status" value="1"/>
</dbReference>
<dbReference type="Pfam" id="PF25133">
    <property type="entry name" value="TYW2_N_2"/>
    <property type="match status" value="1"/>
</dbReference>
<evidence type="ECO:0000256" key="4">
    <source>
        <dbReference type="ARBA" id="ARBA00022679"/>
    </source>
</evidence>
<reference evidence="12" key="1">
    <citation type="submission" date="2017-08" db="EMBL/GenBank/DDBJ databases">
        <authorList>
            <person name="Polle J.E."/>
            <person name="Barry K."/>
            <person name="Cushman J."/>
            <person name="Schmutz J."/>
            <person name="Tran D."/>
            <person name="Hathwaick L.T."/>
            <person name="Yim W.C."/>
            <person name="Jenkins J."/>
            <person name="Mckie-Krisberg Z.M."/>
            <person name="Prochnik S."/>
            <person name="Lindquist E."/>
            <person name="Dockter R.B."/>
            <person name="Adam C."/>
            <person name="Molina H."/>
            <person name="Bunkerborg J."/>
            <person name="Jin E."/>
            <person name="Buchheim M."/>
            <person name="Magnuson J."/>
        </authorList>
    </citation>
    <scope>NUCLEOTIDE SEQUENCE</scope>
    <source>
        <strain evidence="12">CCAP 19/18</strain>
    </source>
</reference>
<feature type="binding site" evidence="9">
    <location>
        <position position="247"/>
    </location>
    <ligand>
        <name>S-adenosyl-L-methionine</name>
        <dbReference type="ChEBI" id="CHEBI:59789"/>
    </ligand>
</feature>
<dbReference type="Gene3D" id="3.30.300.110">
    <property type="entry name" value="Met-10+ protein-like domains"/>
    <property type="match status" value="1"/>
</dbReference>
<feature type="compositionally biased region" description="Basic and acidic residues" evidence="10">
    <location>
        <begin position="359"/>
        <end position="370"/>
    </location>
</feature>
<dbReference type="SUPFAM" id="SSF53335">
    <property type="entry name" value="S-adenosyl-L-methionine-dependent methyltransferases"/>
    <property type="match status" value="1"/>
</dbReference>
<evidence type="ECO:0000259" key="11">
    <source>
        <dbReference type="PROSITE" id="PS51684"/>
    </source>
</evidence>
<keyword evidence="5 9" id="KW-0949">S-adenosyl-L-methionine</keyword>
<keyword evidence="2 9" id="KW-0963">Cytoplasm</keyword>
<keyword evidence="3 9" id="KW-0489">Methyltransferase</keyword>
<feature type="region of interest" description="Disordered" evidence="10">
    <location>
        <begin position="359"/>
        <end position="383"/>
    </location>
</feature>
<proteinExistence type="inferred from homology"/>
<keyword evidence="4 9" id="KW-0808">Transferase</keyword>
<keyword evidence="7 9" id="KW-0496">Mitochondrion</keyword>
<evidence type="ECO:0000256" key="1">
    <source>
        <dbReference type="ARBA" id="ARBA00009775"/>
    </source>
</evidence>
<comment type="function">
    <text evidence="9">Specifically methylates the N1 position of guanosine-37 in various cytoplasmic and mitochondrial tRNAs. Methylation is not dependent on the nature of the nucleoside 5' of the target nucleoside. This is the first step in the biosynthesis of wybutosine (yW), a modified base adjacent to the anticodon of tRNAs and required for accurate decoding.</text>
</comment>
<evidence type="ECO:0000313" key="12">
    <source>
        <dbReference type="EMBL" id="KAF5827454.1"/>
    </source>
</evidence>
<feature type="binding site" evidence="9">
    <location>
        <begin position="167"/>
        <end position="168"/>
    </location>
    <ligand>
        <name>S-adenosyl-L-methionine</name>
        <dbReference type="ChEBI" id="CHEBI:59789"/>
    </ligand>
</feature>